<dbReference type="AlphaFoldDB" id="A0A225VRM2"/>
<keyword evidence="2" id="KW-1185">Reference proteome</keyword>
<proteinExistence type="predicted"/>
<comment type="caution">
    <text evidence="1">The sequence shown here is derived from an EMBL/GenBank/DDBJ whole genome shotgun (WGS) entry which is preliminary data.</text>
</comment>
<name>A0A225VRM2_9STRA</name>
<gene>
    <name evidence="1" type="ORF">PHMEG_00019549</name>
</gene>
<dbReference type="EMBL" id="NBNE01003323">
    <property type="protein sequence ID" value="OWZ07982.1"/>
    <property type="molecule type" value="Genomic_DNA"/>
</dbReference>
<accession>A0A225VRM2</accession>
<evidence type="ECO:0000313" key="2">
    <source>
        <dbReference type="Proteomes" id="UP000198211"/>
    </source>
</evidence>
<feature type="non-terminal residue" evidence="1">
    <location>
        <position position="1"/>
    </location>
</feature>
<protein>
    <submittedName>
        <fullName evidence="1">Uncharacterized protein</fullName>
    </submittedName>
</protein>
<reference evidence="2" key="1">
    <citation type="submission" date="2017-03" db="EMBL/GenBank/DDBJ databases">
        <title>Phytopthora megakarya and P. palmivora, two closely related causual agents of cacao black pod achieved similar genome size and gene model numbers by different mechanisms.</title>
        <authorList>
            <person name="Ali S."/>
            <person name="Shao J."/>
            <person name="Larry D.J."/>
            <person name="Kronmiller B."/>
            <person name="Shen D."/>
            <person name="Strem M.D."/>
            <person name="Melnick R.L."/>
            <person name="Guiltinan M.J."/>
            <person name="Tyler B.M."/>
            <person name="Meinhardt L.W."/>
            <person name="Bailey B.A."/>
        </authorList>
    </citation>
    <scope>NUCLEOTIDE SEQUENCE [LARGE SCALE GENOMIC DNA]</scope>
    <source>
        <strain evidence="2">zdho120</strain>
    </source>
</reference>
<organism evidence="1 2">
    <name type="scientific">Phytophthora megakarya</name>
    <dbReference type="NCBI Taxonomy" id="4795"/>
    <lineage>
        <taxon>Eukaryota</taxon>
        <taxon>Sar</taxon>
        <taxon>Stramenopiles</taxon>
        <taxon>Oomycota</taxon>
        <taxon>Peronosporomycetes</taxon>
        <taxon>Peronosporales</taxon>
        <taxon>Peronosporaceae</taxon>
        <taxon>Phytophthora</taxon>
    </lineage>
</organism>
<sequence>PSNATHLFQPRDVGVFAERLACAPPSKKKTRRRTTATVAG</sequence>
<dbReference type="Proteomes" id="UP000198211">
    <property type="component" value="Unassembled WGS sequence"/>
</dbReference>
<evidence type="ECO:0000313" key="1">
    <source>
        <dbReference type="EMBL" id="OWZ07982.1"/>
    </source>
</evidence>